<keyword evidence="3" id="KW-1185">Reference proteome</keyword>
<dbReference type="EMBL" id="JACHJJ010000016">
    <property type="protein sequence ID" value="MBB5965232.1"/>
    <property type="molecule type" value="Genomic_DNA"/>
</dbReference>
<proteinExistence type="predicted"/>
<dbReference type="RefSeq" id="WP_221473972.1">
    <property type="nucleotide sequence ID" value="NZ_BAAAWZ010000001.1"/>
</dbReference>
<dbReference type="AlphaFoldDB" id="A0A841D3I7"/>
<name>A0A841D3I7_PLAVE</name>
<evidence type="ECO:0000313" key="2">
    <source>
        <dbReference type="EMBL" id="MBB5965232.1"/>
    </source>
</evidence>
<organism evidence="2 3">
    <name type="scientific">Planomonospora venezuelensis</name>
    <dbReference type="NCBI Taxonomy" id="1999"/>
    <lineage>
        <taxon>Bacteria</taxon>
        <taxon>Bacillati</taxon>
        <taxon>Actinomycetota</taxon>
        <taxon>Actinomycetes</taxon>
        <taxon>Streptosporangiales</taxon>
        <taxon>Streptosporangiaceae</taxon>
        <taxon>Planomonospora</taxon>
    </lineage>
</organism>
<evidence type="ECO:0000256" key="1">
    <source>
        <dbReference type="SAM" id="MobiDB-lite"/>
    </source>
</evidence>
<comment type="caution">
    <text evidence="2">The sequence shown here is derived from an EMBL/GenBank/DDBJ whole genome shotgun (WGS) entry which is preliminary data.</text>
</comment>
<feature type="region of interest" description="Disordered" evidence="1">
    <location>
        <begin position="15"/>
        <end position="35"/>
    </location>
</feature>
<protein>
    <submittedName>
        <fullName evidence="2">Uncharacterized protein</fullName>
    </submittedName>
</protein>
<dbReference type="Proteomes" id="UP000562352">
    <property type="component" value="Unassembled WGS sequence"/>
</dbReference>
<evidence type="ECO:0000313" key="3">
    <source>
        <dbReference type="Proteomes" id="UP000562352"/>
    </source>
</evidence>
<accession>A0A841D3I7</accession>
<reference evidence="2 3" key="1">
    <citation type="submission" date="2020-08" db="EMBL/GenBank/DDBJ databases">
        <title>Genomic Encyclopedia of Type Strains, Phase III (KMG-III): the genomes of soil and plant-associated and newly described type strains.</title>
        <authorList>
            <person name="Whitman W."/>
        </authorList>
    </citation>
    <scope>NUCLEOTIDE SEQUENCE [LARGE SCALE GENOMIC DNA]</scope>
    <source>
        <strain evidence="2 3">CECT 3303</strain>
    </source>
</reference>
<sequence length="35" mass="3579">MDAAYQATTVGDLAPLTRDLPGAVPPGREIAPSAR</sequence>
<gene>
    <name evidence="2" type="ORF">FHS22_004520</name>
</gene>